<evidence type="ECO:0000313" key="4">
    <source>
        <dbReference type="Proteomes" id="UP000192939"/>
    </source>
</evidence>
<evidence type="ECO:0000259" key="2">
    <source>
        <dbReference type="Pfam" id="PF09992"/>
    </source>
</evidence>
<dbReference type="Pfam" id="PF07833">
    <property type="entry name" value="Cu_amine_oxidN1"/>
    <property type="match status" value="1"/>
</dbReference>
<proteinExistence type="predicted"/>
<sequence length="930" mass="97381">MGELSNKMVVRRDETGTKQTQVNTDLEVVVRQNSKLAHLVAKGGKRIALVTLAGLIWIQPVIGIGPVAGPALTAEAAASQTVKLSEEMITSGAKLVKYEYTVTRSGKPVKVLTDVIEVDLTNPYVQLDVMTGKGGQVTTRQSVEGMAKETGAVAGVNGDFFATGGQGVPMGPAVSKGTVVTSPAQLQGMYAFAVRNDGTPLIDRFGFSGTVFAEDGSTFPLAGINQESYMTEPDKAYSHVNKMFIYTSAWKSEERPAASSTTPTEVLVQGGVITQISIKAAIPGPVPADGYILRAHGTAADYVAAHLQVGQRVDAVYQLQSLTDGQLVDPADLKMMIGGHTLLVDQGKASAFTRSTTSISGGSAVARTAVGYSKDGKTAYIITAEKNSNSTGLTLKELQGFMTGIGVWKGLNLDGGGSTTMVTRPLAETTPQLTFTTSNGAAGQRAVANGLGVFTTAPQGSLLGLKVSGSSTLFIGQTVPYALKGYDTYYNPIDTSGIQASWQASNGNVVWTGSGFKGVKAGTAKITATSGQAKTSMDVKVLGGTDLESLTPGTTFAPLQAGTSVTVAVTAKLKDGRTVDVPAESVKWTFSGMKASVQGGVLTVQSVNNGAKFAYATPVYDGFNGTPIVLSASTETIWESFENMTYPISFTGLPAEAKGTVSIVQGTGEHANSKVLKLDYDLTGGTGSKFAYAQFNGTSGRAIPDNATTLTVDVLGDASLNWVRAELSDADGKPVYIDLARPMDYTGWKTLTADLTAGNIKFPAKLKRLYVVNVEEGQDERALTGSVSFDNVRFTAPAAGGSNPDFPSAKAVMVIGQKSMTVNGKKQNLEVAPLLKDNTTYVPIKYVLDVFGGNAAWNGAAKKITVTRGTMVLELTVGQKAFLLNGVSSKAEVAPIIVNGRTLVPLRLVSEQLGIGVNWEQKTKSITLES</sequence>
<dbReference type="PANTHER" id="PTHR40446:SF2">
    <property type="entry name" value="N-ACETYLGLUCOSAMINE-1-PHOSPHODIESTER ALPHA-N-ACETYLGLUCOSAMINIDASE"/>
    <property type="match status" value="1"/>
</dbReference>
<dbReference type="SUPFAM" id="SSF55383">
    <property type="entry name" value="Copper amine oxidase, domain N"/>
    <property type="match status" value="2"/>
</dbReference>
<name>A0ABY1LVI4_9BACL</name>
<dbReference type="Proteomes" id="UP000192939">
    <property type="component" value="Unassembled WGS sequence"/>
</dbReference>
<organism evidence="3 4">
    <name type="scientific">Paenibacillus barengoltzii J12</name>
    <dbReference type="NCBI Taxonomy" id="935846"/>
    <lineage>
        <taxon>Bacteria</taxon>
        <taxon>Bacillati</taxon>
        <taxon>Bacillota</taxon>
        <taxon>Bacilli</taxon>
        <taxon>Bacillales</taxon>
        <taxon>Paenibacillaceae</taxon>
        <taxon>Paenibacillus</taxon>
    </lineage>
</organism>
<protein>
    <submittedName>
        <fullName evidence="3">Copper amine oxidase N-terminal domain-containing protein</fullName>
    </submittedName>
</protein>
<gene>
    <name evidence="3" type="ORF">SAMN02744124_00384</name>
</gene>
<dbReference type="EMBL" id="FXAE01000002">
    <property type="protein sequence ID" value="SME94735.1"/>
    <property type="molecule type" value="Genomic_DNA"/>
</dbReference>
<evidence type="ECO:0000259" key="1">
    <source>
        <dbReference type="Pfam" id="PF07833"/>
    </source>
</evidence>
<accession>A0ABY1LVI4</accession>
<keyword evidence="4" id="KW-1185">Reference proteome</keyword>
<evidence type="ECO:0000313" key="3">
    <source>
        <dbReference type="EMBL" id="SME94735.1"/>
    </source>
</evidence>
<dbReference type="Pfam" id="PF09992">
    <property type="entry name" value="NAGPA"/>
    <property type="match status" value="1"/>
</dbReference>
<feature type="domain" description="Copper amine oxidase-like N-terminal" evidence="1">
    <location>
        <begin position="821"/>
        <end position="927"/>
    </location>
</feature>
<dbReference type="InterPro" id="IPR018711">
    <property type="entry name" value="NAGPA"/>
</dbReference>
<feature type="domain" description="Phosphodiester glycosidase" evidence="2">
    <location>
        <begin position="265"/>
        <end position="454"/>
    </location>
</feature>
<dbReference type="InterPro" id="IPR012854">
    <property type="entry name" value="Cu_amine_oxidase-like_N"/>
</dbReference>
<comment type="caution">
    <text evidence="3">The sequence shown here is derived from an EMBL/GenBank/DDBJ whole genome shotgun (WGS) entry which is preliminary data.</text>
</comment>
<dbReference type="InterPro" id="IPR036582">
    <property type="entry name" value="Mao_N_sf"/>
</dbReference>
<reference evidence="3 4" key="1">
    <citation type="submission" date="2017-04" db="EMBL/GenBank/DDBJ databases">
        <authorList>
            <person name="Varghese N."/>
            <person name="Submissions S."/>
        </authorList>
    </citation>
    <scope>NUCLEOTIDE SEQUENCE [LARGE SCALE GENOMIC DNA]</scope>
    <source>
        <strain evidence="3 4">J12</strain>
    </source>
</reference>
<dbReference type="PANTHER" id="PTHR40446">
    <property type="entry name" value="N-ACETYLGLUCOSAMINE-1-PHOSPHODIESTER ALPHA-N-ACETYLGLUCOSAMINIDASE"/>
    <property type="match status" value="1"/>
</dbReference>
<dbReference type="Gene3D" id="3.30.457.10">
    <property type="entry name" value="Copper amine oxidase-like, N-terminal domain"/>
    <property type="match status" value="1"/>
</dbReference>